<organism evidence="3 4">
    <name type="scientific">Candidatus Syntrophocurvum alkaliphilum</name>
    <dbReference type="NCBI Taxonomy" id="2293317"/>
    <lineage>
        <taxon>Bacteria</taxon>
        <taxon>Bacillati</taxon>
        <taxon>Bacillota</taxon>
        <taxon>Clostridia</taxon>
        <taxon>Eubacteriales</taxon>
        <taxon>Syntrophomonadaceae</taxon>
        <taxon>Candidatus Syntrophocurvum</taxon>
    </lineage>
</organism>
<accession>A0A6I6DAE4</accession>
<dbReference type="KEGG" id="salq:SYNTR_1195"/>
<dbReference type="InterPro" id="IPR052216">
    <property type="entry name" value="CRISPR_Csm3_endoribonuclease"/>
</dbReference>
<dbReference type="OrthoDB" id="5362408at2"/>
<gene>
    <name evidence="3" type="ORF">SYNTR_1195</name>
</gene>
<evidence type="ECO:0000313" key="3">
    <source>
        <dbReference type="EMBL" id="QGT99788.1"/>
    </source>
</evidence>
<evidence type="ECO:0000259" key="2">
    <source>
        <dbReference type="Pfam" id="PF03787"/>
    </source>
</evidence>
<sequence>MSKGTILSEKPYAFVPLLEKKESEKYIGHNKIHPDRYSGKLFLKMETLSPVHVSQGKYRFEDNKNDFTVMTAELNNRVYIPGSGIKGAIRSITESVSYSCAPQPPKRFLNQALPSSNRFVCQKQDACVSCRLFGFSSRDVSYKGQIIFEDFSPIEEVKLETRLLPQLQSPFKKDYPKNRLRPFPENGYGNERLYYCQVCNDFDKCNTCTKEEYLEKLKLLNNNSRNYRFRGRKFYYHSKETEERKNGIPHEFIPAGTTLVGSVIINNLSYEELSLLAFSFGLDKAITPKIGYGKPAYFGSVRFSFEKYEDIKSRYGLKKEELDFTTLAKEYREKAPKDIKTNINILSNILNWDNPAGNPWPIRDGNKTY</sequence>
<reference evidence="4" key="1">
    <citation type="journal article" date="2019" name="Microbiology">
        <title>Complete Genome Sequence of an Uncultured Bacterium of the Candidate Phylum Bipolaricaulota.</title>
        <authorList>
            <person name="Kadnikov V.V."/>
            <person name="Mardanov A.V."/>
            <person name="Beletsky A.V."/>
            <person name="Frank Y.A."/>
            <person name="Karnachuk O.V."/>
            <person name="Ravin N.V."/>
        </authorList>
    </citation>
    <scope>NUCLEOTIDE SEQUENCE [LARGE SCALE GENOMIC DNA]</scope>
</reference>
<dbReference type="PANTHER" id="PTHR35579">
    <property type="entry name" value="CRISPR SYSTEM CMS ENDORIBONUCLEASE CSM3"/>
    <property type="match status" value="1"/>
</dbReference>
<dbReference type="PANTHER" id="PTHR35579:SF3">
    <property type="entry name" value="CRISPR SYSTEM CMS ENDORIBONUCLEASE CSM3"/>
    <property type="match status" value="1"/>
</dbReference>
<evidence type="ECO:0000313" key="4">
    <source>
        <dbReference type="Proteomes" id="UP000426444"/>
    </source>
</evidence>
<evidence type="ECO:0000256" key="1">
    <source>
        <dbReference type="ARBA" id="ARBA00023118"/>
    </source>
</evidence>
<dbReference type="AlphaFoldDB" id="A0A6I6DAE4"/>
<dbReference type="Pfam" id="PF03787">
    <property type="entry name" value="RAMPs"/>
    <property type="match status" value="1"/>
</dbReference>
<dbReference type="Proteomes" id="UP000426444">
    <property type="component" value="Chromosome"/>
</dbReference>
<proteinExistence type="predicted"/>
<dbReference type="RefSeq" id="WP_156203644.1">
    <property type="nucleotide sequence ID" value="NZ_CP046457.1"/>
</dbReference>
<keyword evidence="1" id="KW-0051">Antiviral defense</keyword>
<dbReference type="CDD" id="cd09726">
    <property type="entry name" value="RAMP_I_III"/>
    <property type="match status" value="1"/>
</dbReference>
<keyword evidence="4" id="KW-1185">Reference proteome</keyword>
<protein>
    <recommendedName>
        <fullName evidence="2">CRISPR type III-associated protein domain-containing protein</fullName>
    </recommendedName>
</protein>
<feature type="domain" description="CRISPR type III-associated protein" evidence="2">
    <location>
        <begin position="44"/>
        <end position="213"/>
    </location>
</feature>
<dbReference type="InterPro" id="IPR005537">
    <property type="entry name" value="RAMP_III_fam"/>
</dbReference>
<dbReference type="GO" id="GO:0051607">
    <property type="term" value="P:defense response to virus"/>
    <property type="evidence" value="ECO:0007669"/>
    <property type="project" value="UniProtKB-KW"/>
</dbReference>
<name>A0A6I6DAE4_9FIRM</name>
<dbReference type="EMBL" id="CP046457">
    <property type="protein sequence ID" value="QGT99788.1"/>
    <property type="molecule type" value="Genomic_DNA"/>
</dbReference>